<dbReference type="AlphaFoldDB" id="A0A9W6L756"/>
<reference evidence="1" key="2">
    <citation type="submission" date="2023-01" db="EMBL/GenBank/DDBJ databases">
        <authorList>
            <person name="Sun Q."/>
            <person name="Evtushenko L."/>
        </authorList>
    </citation>
    <scope>NUCLEOTIDE SEQUENCE</scope>
    <source>
        <strain evidence="1">VKM Ac-1069</strain>
    </source>
</reference>
<dbReference type="InterPro" id="IPR019587">
    <property type="entry name" value="Polyketide_cyclase/dehydratase"/>
</dbReference>
<accession>A0A9W6L756</accession>
<dbReference type="Pfam" id="PF10604">
    <property type="entry name" value="Polyketide_cyc2"/>
    <property type="match status" value="1"/>
</dbReference>
<dbReference type="InterPro" id="IPR023393">
    <property type="entry name" value="START-like_dom_sf"/>
</dbReference>
<dbReference type="CDD" id="cd07814">
    <property type="entry name" value="SRPBCC_CalC_Aha1-like"/>
    <property type="match status" value="1"/>
</dbReference>
<keyword evidence="2" id="KW-1185">Reference proteome</keyword>
<evidence type="ECO:0000313" key="2">
    <source>
        <dbReference type="Proteomes" id="UP001143463"/>
    </source>
</evidence>
<name>A0A9W6L756_9PSEU</name>
<dbReference type="Proteomes" id="UP001143463">
    <property type="component" value="Unassembled WGS sequence"/>
</dbReference>
<dbReference type="SUPFAM" id="SSF55961">
    <property type="entry name" value="Bet v1-like"/>
    <property type="match status" value="1"/>
</dbReference>
<dbReference type="Gene3D" id="3.30.530.20">
    <property type="match status" value="1"/>
</dbReference>
<comment type="caution">
    <text evidence="1">The sequence shown here is derived from an EMBL/GenBank/DDBJ whole genome shotgun (WGS) entry which is preliminary data.</text>
</comment>
<sequence>MQVDRFVPVEPARVWKVLSDGWTYPLWVVGATHMRAVDADFPAVGTRLHHSVGAWPAQIQDRTEVLACEPERLLELKAHAWPSGAARVRITLSPEPGGTRVAMNEHAEAGPAALIPDLAQQAMLVPRNKESLARLDSIVRNRP</sequence>
<dbReference type="RefSeq" id="WP_037046769.1">
    <property type="nucleotide sequence ID" value="NZ_BAAAUZ010000007.1"/>
</dbReference>
<protein>
    <submittedName>
        <fullName evidence="1">Polyketide cyclase</fullName>
    </submittedName>
</protein>
<gene>
    <name evidence="1" type="ORF">GCM10017577_54790</name>
</gene>
<dbReference type="EMBL" id="BSFQ01000031">
    <property type="protein sequence ID" value="GLL14332.1"/>
    <property type="molecule type" value="Genomic_DNA"/>
</dbReference>
<organism evidence="1 2">
    <name type="scientific">Pseudonocardia halophobica</name>
    <dbReference type="NCBI Taxonomy" id="29401"/>
    <lineage>
        <taxon>Bacteria</taxon>
        <taxon>Bacillati</taxon>
        <taxon>Actinomycetota</taxon>
        <taxon>Actinomycetes</taxon>
        <taxon>Pseudonocardiales</taxon>
        <taxon>Pseudonocardiaceae</taxon>
        <taxon>Pseudonocardia</taxon>
    </lineage>
</organism>
<reference evidence="1" key="1">
    <citation type="journal article" date="2014" name="Int. J. Syst. Evol. Microbiol.">
        <title>Complete genome sequence of Corynebacterium casei LMG S-19264T (=DSM 44701T), isolated from a smear-ripened cheese.</title>
        <authorList>
            <consortium name="US DOE Joint Genome Institute (JGI-PGF)"/>
            <person name="Walter F."/>
            <person name="Albersmeier A."/>
            <person name="Kalinowski J."/>
            <person name="Ruckert C."/>
        </authorList>
    </citation>
    <scope>NUCLEOTIDE SEQUENCE</scope>
    <source>
        <strain evidence="1">VKM Ac-1069</strain>
    </source>
</reference>
<evidence type="ECO:0000313" key="1">
    <source>
        <dbReference type="EMBL" id="GLL14332.1"/>
    </source>
</evidence>
<proteinExistence type="predicted"/>